<keyword evidence="2" id="KW-0560">Oxidoreductase</keyword>
<evidence type="ECO:0000313" key="5">
    <source>
        <dbReference type="Proteomes" id="UP000030752"/>
    </source>
</evidence>
<dbReference type="GeneID" id="19968178"/>
<evidence type="ECO:0000256" key="2">
    <source>
        <dbReference type="ARBA" id="ARBA00023002"/>
    </source>
</evidence>
<proteinExistence type="predicted"/>
<protein>
    <recommendedName>
        <fullName evidence="3">NmrA-like domain-containing protein</fullName>
    </recommendedName>
</protein>
<dbReference type="InterPro" id="IPR045312">
    <property type="entry name" value="PCBER-like"/>
</dbReference>
<dbReference type="GO" id="GO:0016491">
    <property type="term" value="F:oxidoreductase activity"/>
    <property type="evidence" value="ECO:0007669"/>
    <property type="project" value="UniProtKB-KW"/>
</dbReference>
<dbReference type="PANTHER" id="PTHR47706">
    <property type="entry name" value="NMRA-LIKE FAMILY PROTEIN"/>
    <property type="match status" value="1"/>
</dbReference>
<feature type="domain" description="NmrA-like" evidence="3">
    <location>
        <begin position="8"/>
        <end position="233"/>
    </location>
</feature>
<dbReference type="AlphaFoldDB" id="W2SF43"/>
<reference evidence="4 5" key="1">
    <citation type="submission" date="2013-03" db="EMBL/GenBank/DDBJ databases">
        <title>The Genome Sequence of Phialophora europaea CBS 101466.</title>
        <authorList>
            <consortium name="The Broad Institute Genomics Platform"/>
            <person name="Cuomo C."/>
            <person name="de Hoog S."/>
            <person name="Gorbushina A."/>
            <person name="Walker B."/>
            <person name="Young S.K."/>
            <person name="Zeng Q."/>
            <person name="Gargeya S."/>
            <person name="Fitzgerald M."/>
            <person name="Haas B."/>
            <person name="Abouelleil A."/>
            <person name="Allen A.W."/>
            <person name="Alvarado L."/>
            <person name="Arachchi H.M."/>
            <person name="Berlin A.M."/>
            <person name="Chapman S.B."/>
            <person name="Gainer-Dewar J."/>
            <person name="Goldberg J."/>
            <person name="Griggs A."/>
            <person name="Gujja S."/>
            <person name="Hansen M."/>
            <person name="Howarth C."/>
            <person name="Imamovic A."/>
            <person name="Ireland A."/>
            <person name="Larimer J."/>
            <person name="McCowan C."/>
            <person name="Murphy C."/>
            <person name="Pearson M."/>
            <person name="Poon T.W."/>
            <person name="Priest M."/>
            <person name="Roberts A."/>
            <person name="Saif S."/>
            <person name="Shea T."/>
            <person name="Sisk P."/>
            <person name="Sykes S."/>
            <person name="Wortman J."/>
            <person name="Nusbaum C."/>
            <person name="Birren B."/>
        </authorList>
    </citation>
    <scope>NUCLEOTIDE SEQUENCE [LARGE SCALE GENOMIC DNA]</scope>
    <source>
        <strain evidence="4 5">CBS 101466</strain>
    </source>
</reference>
<dbReference type="STRING" id="1220924.W2SF43"/>
<dbReference type="InterPro" id="IPR036291">
    <property type="entry name" value="NAD(P)-bd_dom_sf"/>
</dbReference>
<gene>
    <name evidence="4" type="ORF">HMPREF1541_00839</name>
</gene>
<dbReference type="Gene3D" id="3.90.25.10">
    <property type="entry name" value="UDP-galactose 4-epimerase, domain 1"/>
    <property type="match status" value="1"/>
</dbReference>
<keyword evidence="5" id="KW-1185">Reference proteome</keyword>
<dbReference type="PANTHER" id="PTHR47706:SF9">
    <property type="entry name" value="NMRA-LIKE DOMAIN-CONTAINING PROTEIN-RELATED"/>
    <property type="match status" value="1"/>
</dbReference>
<evidence type="ECO:0000256" key="1">
    <source>
        <dbReference type="ARBA" id="ARBA00022857"/>
    </source>
</evidence>
<accession>W2SF43</accession>
<dbReference type="EMBL" id="KB822711">
    <property type="protein sequence ID" value="ETN46653.1"/>
    <property type="molecule type" value="Genomic_DNA"/>
</dbReference>
<name>W2SF43_CYPE1</name>
<dbReference type="InterPro" id="IPR008030">
    <property type="entry name" value="NmrA-like"/>
</dbReference>
<keyword evidence="1" id="KW-0521">NADP</keyword>
<evidence type="ECO:0000259" key="3">
    <source>
        <dbReference type="Pfam" id="PF05368"/>
    </source>
</evidence>
<organism evidence="4 5">
    <name type="scientific">Cyphellophora europaea (strain CBS 101466)</name>
    <name type="common">Phialophora europaea</name>
    <dbReference type="NCBI Taxonomy" id="1220924"/>
    <lineage>
        <taxon>Eukaryota</taxon>
        <taxon>Fungi</taxon>
        <taxon>Dikarya</taxon>
        <taxon>Ascomycota</taxon>
        <taxon>Pezizomycotina</taxon>
        <taxon>Eurotiomycetes</taxon>
        <taxon>Chaetothyriomycetidae</taxon>
        <taxon>Chaetothyriales</taxon>
        <taxon>Cyphellophoraceae</taxon>
        <taxon>Cyphellophora</taxon>
    </lineage>
</organism>
<dbReference type="RefSeq" id="XP_008711365.1">
    <property type="nucleotide sequence ID" value="XM_008713143.1"/>
</dbReference>
<sequence length="307" mass="32571">MSNNTAIKNVILVGAAGNVGAGLVAPLASVYNITILTRESSTSTFPEGIKVIRAAYTVDGLTEAFRGQDAVVSAVGGGGLVQQTVLIDAAVQAGVKRFLPSELSMSSTTAAFRELVPVFQWKWEVLEYLKAKEKEGLSWTGIATGPFIDWGLNAGFLGFDIPNQKAKIWDGGKGVFSAITVADMGKAVVGALKNPEATKNKYIFAYSVTTSQTEILAELEKATAQKWQVESVTSADDIEEGRKLVAAGDFVGMYKLVQAATFGGLPGLGQNFERDEKDGVANDVLGIKPTSIEDIVAEVIGSTERRE</sequence>
<dbReference type="CDD" id="cd05259">
    <property type="entry name" value="PCBER_SDR_a"/>
    <property type="match status" value="1"/>
</dbReference>
<dbReference type="eggNOG" id="ENOG502S12R">
    <property type="taxonomic scope" value="Eukaryota"/>
</dbReference>
<evidence type="ECO:0000313" key="4">
    <source>
        <dbReference type="EMBL" id="ETN46653.1"/>
    </source>
</evidence>
<dbReference type="Proteomes" id="UP000030752">
    <property type="component" value="Unassembled WGS sequence"/>
</dbReference>
<dbReference type="VEuPathDB" id="FungiDB:HMPREF1541_00839"/>
<dbReference type="Gene3D" id="3.40.50.720">
    <property type="entry name" value="NAD(P)-binding Rossmann-like Domain"/>
    <property type="match status" value="1"/>
</dbReference>
<dbReference type="InParanoid" id="W2SF43"/>
<dbReference type="OrthoDB" id="9974981at2759"/>
<dbReference type="Pfam" id="PF05368">
    <property type="entry name" value="NmrA"/>
    <property type="match status" value="1"/>
</dbReference>
<dbReference type="HOGENOM" id="CLU_044876_3_3_1"/>
<dbReference type="InterPro" id="IPR051609">
    <property type="entry name" value="NmrA/Isoflavone_reductase-like"/>
</dbReference>
<dbReference type="SUPFAM" id="SSF51735">
    <property type="entry name" value="NAD(P)-binding Rossmann-fold domains"/>
    <property type="match status" value="1"/>
</dbReference>